<reference evidence="2" key="1">
    <citation type="submission" date="2014-05" db="EMBL/GenBank/DDBJ databases">
        <title>The transcriptome of the halophilic microalga Tetraselmis sp. GSL018 isolated from the Great Salt Lake, Utah.</title>
        <authorList>
            <person name="Jinkerson R.E."/>
            <person name="D'Adamo S."/>
            <person name="Posewitz M.C."/>
        </authorList>
    </citation>
    <scope>NUCLEOTIDE SEQUENCE</scope>
    <source>
        <strain evidence="2">GSL018</strain>
    </source>
</reference>
<evidence type="ECO:0000256" key="1">
    <source>
        <dbReference type="SAM" id="MobiDB-lite"/>
    </source>
</evidence>
<dbReference type="InterPro" id="IPR046341">
    <property type="entry name" value="SET_dom_sf"/>
</dbReference>
<feature type="compositionally biased region" description="Basic and acidic residues" evidence="1">
    <location>
        <begin position="59"/>
        <end position="71"/>
    </location>
</feature>
<feature type="region of interest" description="Disordered" evidence="1">
    <location>
        <begin position="59"/>
        <end position="81"/>
    </location>
</feature>
<dbReference type="Gene3D" id="3.90.1410.10">
    <property type="entry name" value="set domain protein methyltransferase, domain 1"/>
    <property type="match status" value="1"/>
</dbReference>
<protein>
    <submittedName>
        <fullName evidence="2">Uncharacterized protein</fullName>
    </submittedName>
</protein>
<feature type="non-terminal residue" evidence="2">
    <location>
        <position position="1"/>
    </location>
</feature>
<sequence>TAHPAKTNAIPVGRVSINFQGNTLRSTSHFSLHKNKGFPAPKQESFTKAECLNRTTRKYEAPCRASSRDGTEADATPTSHDRGTAFSALALSSGVQMALELRKSGPPRYSGLFAQQGAQRGQVLLTVPAALCLVVDYEQGLKLPSDGSWPNLVEGLDRPEPLPWDLLLALALVDAELGRGGSFWKEYAESVLPRDEELSLPFCFPPVLLGELQDSALRAGAEAQRGRLAAAFPSLAATGGGGLPSLLRSFACVRSRRLPRVGGPLRLCAVP</sequence>
<dbReference type="CDD" id="cd10527">
    <property type="entry name" value="SET_LSMT"/>
    <property type="match status" value="1"/>
</dbReference>
<evidence type="ECO:0000313" key="2">
    <source>
        <dbReference type="EMBL" id="JAC83339.1"/>
    </source>
</evidence>
<gene>
    <name evidence="2" type="ORF">TSPGSL018_3572</name>
</gene>
<dbReference type="EMBL" id="GBEZ01001652">
    <property type="protein sequence ID" value="JAC83339.1"/>
    <property type="molecule type" value="Transcribed_RNA"/>
</dbReference>
<dbReference type="SUPFAM" id="SSF82199">
    <property type="entry name" value="SET domain"/>
    <property type="match status" value="1"/>
</dbReference>
<proteinExistence type="predicted"/>
<dbReference type="AlphaFoldDB" id="A0A061SJW2"/>
<name>A0A061SJW2_9CHLO</name>
<organism evidence="2">
    <name type="scientific">Tetraselmis sp. GSL018</name>
    <dbReference type="NCBI Taxonomy" id="582737"/>
    <lineage>
        <taxon>Eukaryota</taxon>
        <taxon>Viridiplantae</taxon>
        <taxon>Chlorophyta</taxon>
        <taxon>core chlorophytes</taxon>
        <taxon>Chlorodendrophyceae</taxon>
        <taxon>Chlorodendrales</taxon>
        <taxon>Chlorodendraceae</taxon>
        <taxon>Tetraselmis</taxon>
    </lineage>
</organism>
<accession>A0A061SJW2</accession>